<keyword evidence="1" id="KW-0472">Membrane</keyword>
<dbReference type="Pfam" id="PF06912">
    <property type="entry name" value="DUF1275"/>
    <property type="match status" value="1"/>
</dbReference>
<evidence type="ECO:0000256" key="1">
    <source>
        <dbReference type="SAM" id="Phobius"/>
    </source>
</evidence>
<feature type="transmembrane region" description="Helical" evidence="1">
    <location>
        <begin position="177"/>
        <end position="197"/>
    </location>
</feature>
<dbReference type="Proteomes" id="UP000253529">
    <property type="component" value="Unassembled WGS sequence"/>
</dbReference>
<dbReference type="PANTHER" id="PTHR37314">
    <property type="entry name" value="SLR0142 PROTEIN"/>
    <property type="match status" value="1"/>
</dbReference>
<feature type="transmembrane region" description="Helical" evidence="1">
    <location>
        <begin position="71"/>
        <end position="91"/>
    </location>
</feature>
<dbReference type="AlphaFoldDB" id="A0A366FBE1"/>
<keyword evidence="1" id="KW-1133">Transmembrane helix</keyword>
<dbReference type="OrthoDB" id="885342at2"/>
<dbReference type="InterPro" id="IPR010699">
    <property type="entry name" value="DUF1275"/>
</dbReference>
<protein>
    <submittedName>
        <fullName evidence="2">Uncharacterized membrane protein YoaK (UPF0700 family)</fullName>
    </submittedName>
</protein>
<comment type="caution">
    <text evidence="2">The sequence shown here is derived from an EMBL/GenBank/DDBJ whole genome shotgun (WGS) entry which is preliminary data.</text>
</comment>
<evidence type="ECO:0000313" key="3">
    <source>
        <dbReference type="Proteomes" id="UP000253529"/>
    </source>
</evidence>
<organism evidence="2 3">
    <name type="scientific">Roseiarcus fermentans</name>
    <dbReference type="NCBI Taxonomy" id="1473586"/>
    <lineage>
        <taxon>Bacteria</taxon>
        <taxon>Pseudomonadati</taxon>
        <taxon>Pseudomonadota</taxon>
        <taxon>Alphaproteobacteria</taxon>
        <taxon>Hyphomicrobiales</taxon>
        <taxon>Roseiarcaceae</taxon>
        <taxon>Roseiarcus</taxon>
    </lineage>
</organism>
<keyword evidence="1" id="KW-0812">Transmembrane</keyword>
<accession>A0A366FBE1</accession>
<proteinExistence type="predicted"/>
<sequence length="226" mass="22249">MDYAEGVNARERILVTPSERDDLALAVGLLALAGFVDAVGFLLLGGLFVSFMSGNSTQFAIQTGQMSWSGAAPAGAIIAAFVAGVVVGRLIANAAGAWRRPALLALEAACLGLVPGLPAPPLASGFLMALAMGAQNGILHSAGRTTTGLTYVTGSLVKFGEALADALSGAGPASAPLPYLSLWLGIVAGGVTGAAAYGAFGLSALALPALAAALLAAATAWAKTAL</sequence>
<dbReference type="PANTHER" id="PTHR37314:SF4">
    <property type="entry name" value="UPF0700 TRANSMEMBRANE PROTEIN YOAK"/>
    <property type="match status" value="1"/>
</dbReference>
<name>A0A366FBE1_9HYPH</name>
<reference evidence="2 3" key="1">
    <citation type="submission" date="2018-06" db="EMBL/GenBank/DDBJ databases">
        <title>Genomic Encyclopedia of Type Strains, Phase IV (KMG-IV): sequencing the most valuable type-strain genomes for metagenomic binning, comparative biology and taxonomic classification.</title>
        <authorList>
            <person name="Goeker M."/>
        </authorList>
    </citation>
    <scope>NUCLEOTIDE SEQUENCE [LARGE SCALE GENOMIC DNA]</scope>
    <source>
        <strain evidence="2 3">DSM 24875</strain>
    </source>
</reference>
<feature type="transmembrane region" description="Helical" evidence="1">
    <location>
        <begin position="23"/>
        <end position="51"/>
    </location>
</feature>
<feature type="transmembrane region" description="Helical" evidence="1">
    <location>
        <begin position="103"/>
        <end position="123"/>
    </location>
</feature>
<keyword evidence="3" id="KW-1185">Reference proteome</keyword>
<feature type="transmembrane region" description="Helical" evidence="1">
    <location>
        <begin position="204"/>
        <end position="222"/>
    </location>
</feature>
<evidence type="ECO:0000313" key="2">
    <source>
        <dbReference type="EMBL" id="RBP11983.1"/>
    </source>
</evidence>
<gene>
    <name evidence="2" type="ORF">DFR50_11590</name>
</gene>
<dbReference type="EMBL" id="QNRK01000015">
    <property type="protein sequence ID" value="RBP11983.1"/>
    <property type="molecule type" value="Genomic_DNA"/>
</dbReference>